<protein>
    <submittedName>
        <fullName evidence="1">Uncharacterized protein</fullName>
    </submittedName>
</protein>
<proteinExistence type="predicted"/>
<evidence type="ECO:0000313" key="2">
    <source>
        <dbReference type="Proteomes" id="UP000316181"/>
    </source>
</evidence>
<accession>A0A542SQI3</accession>
<dbReference type="AlphaFoldDB" id="A0A542SQI3"/>
<dbReference type="EMBL" id="VFNV01000001">
    <property type="protein sequence ID" value="TQK76869.1"/>
    <property type="molecule type" value="Genomic_DNA"/>
</dbReference>
<name>A0A542SQI3_9MICO</name>
<comment type="caution">
    <text evidence="1">The sequence shown here is derived from an EMBL/GenBank/DDBJ whole genome shotgun (WGS) entry which is preliminary data.</text>
</comment>
<sequence>MGIIGLTGIAGVTGAGTRSVGIIGLAGVTGAGARSVGGAGIDAGRAGASIAKGAVTGTGANTATSTRANTDTIRGAGLTAVVCAVTGRAGITVADGIATITAVVCAVTGRAGIAADGRPAVKIKVEVGAEVEVSPAGAVEVAGRAPGARAAGYLCWSSHRN</sequence>
<dbReference type="Proteomes" id="UP000316181">
    <property type="component" value="Unassembled WGS sequence"/>
</dbReference>
<reference evidence="1 2" key="1">
    <citation type="submission" date="2019-06" db="EMBL/GenBank/DDBJ databases">
        <title>Sequencing the genomes of 1000 actinobacteria strains.</title>
        <authorList>
            <person name="Klenk H.-P."/>
        </authorList>
    </citation>
    <scope>NUCLEOTIDE SEQUENCE [LARGE SCALE GENOMIC DNA]</scope>
    <source>
        <strain evidence="1 2">DSM 10596</strain>
    </source>
</reference>
<organism evidence="1 2">
    <name type="scientific">Rarobacter incanus</name>
    <dbReference type="NCBI Taxonomy" id="153494"/>
    <lineage>
        <taxon>Bacteria</taxon>
        <taxon>Bacillati</taxon>
        <taxon>Actinomycetota</taxon>
        <taxon>Actinomycetes</taxon>
        <taxon>Micrococcales</taxon>
        <taxon>Rarobacteraceae</taxon>
        <taxon>Rarobacter</taxon>
    </lineage>
</organism>
<evidence type="ECO:0000313" key="1">
    <source>
        <dbReference type="EMBL" id="TQK76869.1"/>
    </source>
</evidence>
<gene>
    <name evidence="1" type="ORF">FB389_1565</name>
</gene>
<keyword evidence="2" id="KW-1185">Reference proteome</keyword>